<reference evidence="11" key="1">
    <citation type="submission" date="2015-07" db="EMBL/GenBank/DDBJ databases">
        <authorList>
            <person name="Teixeira M.M."/>
            <person name="Souza R.C."/>
            <person name="Almeida L.G."/>
            <person name="Vicente V.A."/>
            <person name="de Hoog S."/>
            <person name="Bocca A.L."/>
            <person name="de Almeida S.R."/>
            <person name="Vasconcelos A.T."/>
            <person name="Felipe M.S."/>
        </authorList>
    </citation>
    <scope>NUCLEOTIDE SEQUENCE [LARGE SCALE GENOMIC DNA]</scope>
    <source>
        <strain evidence="11">KSF</strain>
    </source>
</reference>
<dbReference type="Pfam" id="PF13520">
    <property type="entry name" value="AA_permease_2"/>
    <property type="match status" value="1"/>
</dbReference>
<feature type="transmembrane region" description="Helical" evidence="9">
    <location>
        <begin position="300"/>
        <end position="321"/>
    </location>
</feature>
<sequence>MVSLYWSKREASPAVSENGQDHGATAFLKEGSLRYAVEKGENSNEPTYQEVSGAPVETRSPLGYHVGSVTIMFLNLSKMVGTGVYSTPASVLKGTGSVGLALIYWFIGFLVAAASLSVYLEFASYFPNRSGSEVVYLEQAFPRPRYFFPVTFAIQTVLLSFSASNAIVLAQYLYRMSGSTPTAWQLKGVAVAGYTLAFLFVAFSTRWSYRVSNAIGAVKLLTLVFVGITGLVVLGGNVDRVPDPRANFRNAFSGFEGTEASAYGVTNALVKIIFSYAGYENAFNVVNEVKNPVRSIRNSGGLSLLVVAILYMLANIAYFSAVPKEELVQSSQVAASLFFQKVFGSAGAARGLNFLIALSAFGNLTAVLLGQSRLIRECGRQGTLPFPNFWVSTRPFGTPLGPYFVKWALTMLMILAPPAGDAFNFVVDLANYPASFFAFLMAVGLYFVRYQRKKLNLPPPSKAYRFRTWHVAVIFTILVNLYLLIMPWYPPTGGATGGDVSFWYATYVVTGLGILLACGAYYILWIYALPRWRGYRIRHERQVLEGGEVTHKLVKIPLQELEAWDREHDAQAPRSTTAQARHPVRNGEPQISRSDDTPSTFDSSSYSARDRRGQQHVLGCVVDTSLLCYFSDVVTWRRAYRSASMKRSPIKSVAVIGAGAAGAVTAAALAAEGHFEHIRVFERRETPGGTWIYDPDPGPAPRIIPGANPPETDPPLPVPNGPFPRTTSPCMQERFDRTPIYDNLTTNVPDIAMCFSDSRFPYGPFVPHWVPRHYIENYFSLHRTDSLLVLNTTVEDLSKIPGTQRWKLTLRRKDSVRHVDVWWEEEFDAVILAHGHYSVPFVPQVDGLEEHIRLFPGRISHSKSFRNALAHHDKKVLVIGNSASGHDVAAALVGSVRGPVYQSRRSRSRWEGDKPAPGIEWKPVVRKYLRTGDIVFDDGSVLSDVDTVIYCTGFKASFPFWNDHANGGPIWNYEQSRLIGSYWHTFFGDFPTLGAVGVPRVLTFRSFEYQAIALARVFAGRNTRSLPPSEEQERWERERCRLVSSEHRKFHDILWDNGETMDWLRGLYDLAGLPTLEDRGRYPPVLGDETRWAIEHLRKYPEPGRESCEDPGEGVDGWTVVQPGAAKDSLQFI</sequence>
<dbReference type="FunFam" id="1.20.1740.10:FF:000025">
    <property type="entry name" value="High-affinity methionine permease"/>
    <property type="match status" value="1"/>
</dbReference>
<feature type="transmembrane region" description="Helical" evidence="9">
    <location>
        <begin position="432"/>
        <end position="448"/>
    </location>
</feature>
<keyword evidence="2" id="KW-0285">Flavoprotein</keyword>
<feature type="compositionally biased region" description="Low complexity" evidence="8">
    <location>
        <begin position="597"/>
        <end position="607"/>
    </location>
</feature>
<keyword evidence="5 9" id="KW-1133">Transmembrane helix</keyword>
<feature type="transmembrane region" description="Helical" evidence="9">
    <location>
        <begin position="351"/>
        <end position="370"/>
    </location>
</feature>
<keyword evidence="11" id="KW-1185">Reference proteome</keyword>
<evidence type="ECO:0000256" key="3">
    <source>
        <dbReference type="ARBA" id="ARBA00022692"/>
    </source>
</evidence>
<feature type="transmembrane region" description="Helical" evidence="9">
    <location>
        <begin position="146"/>
        <end position="174"/>
    </location>
</feature>
<dbReference type="PANTHER" id="PTHR11785:SF353">
    <property type="entry name" value="METHIONINE TRANSPORTER (EUROFUNG)"/>
    <property type="match status" value="1"/>
</dbReference>
<protein>
    <recommendedName>
        <fullName evidence="12">High-affinity methionine permease</fullName>
    </recommendedName>
</protein>
<keyword evidence="3 9" id="KW-0812">Transmembrane</keyword>
<dbReference type="AlphaFoldDB" id="A0A1C1CTX0"/>
<evidence type="ECO:0000256" key="1">
    <source>
        <dbReference type="ARBA" id="ARBA00004141"/>
    </source>
</evidence>
<dbReference type="VEuPathDB" id="FungiDB:CLCR_07898"/>
<dbReference type="SUPFAM" id="SSF51905">
    <property type="entry name" value="FAD/NAD(P)-binding domain"/>
    <property type="match status" value="1"/>
</dbReference>
<evidence type="ECO:0000313" key="10">
    <source>
        <dbReference type="EMBL" id="OCT51953.1"/>
    </source>
</evidence>
<dbReference type="EMBL" id="LGRB01000009">
    <property type="protein sequence ID" value="OCT51953.1"/>
    <property type="molecule type" value="Genomic_DNA"/>
</dbReference>
<dbReference type="Gene3D" id="1.20.1740.10">
    <property type="entry name" value="Amino acid/polyamine transporter I"/>
    <property type="match status" value="1"/>
</dbReference>
<feature type="transmembrane region" description="Helical" evidence="9">
    <location>
        <begin position="215"/>
        <end position="235"/>
    </location>
</feature>
<feature type="transmembrane region" description="Helical" evidence="9">
    <location>
        <begin position="102"/>
        <end position="126"/>
    </location>
</feature>
<dbReference type="STRING" id="86049.A0A1C1CTX0"/>
<accession>A0A1C1CTX0</accession>
<name>A0A1C1CTX0_9EURO</name>
<evidence type="ECO:0000256" key="4">
    <source>
        <dbReference type="ARBA" id="ARBA00022827"/>
    </source>
</evidence>
<dbReference type="Pfam" id="PF13450">
    <property type="entry name" value="NAD_binding_8"/>
    <property type="match status" value="1"/>
</dbReference>
<dbReference type="OrthoDB" id="5982228at2759"/>
<dbReference type="Gene3D" id="3.50.50.60">
    <property type="entry name" value="FAD/NAD(P)-binding domain"/>
    <property type="match status" value="2"/>
</dbReference>
<dbReference type="VEuPathDB" id="FungiDB:G647_06177"/>
<dbReference type="GO" id="GO:0050660">
    <property type="term" value="F:flavin adenine dinucleotide binding"/>
    <property type="evidence" value="ECO:0007669"/>
    <property type="project" value="InterPro"/>
</dbReference>
<evidence type="ECO:0000256" key="9">
    <source>
        <dbReference type="SAM" id="Phobius"/>
    </source>
</evidence>
<evidence type="ECO:0000256" key="5">
    <source>
        <dbReference type="ARBA" id="ARBA00022989"/>
    </source>
</evidence>
<dbReference type="GO" id="GO:0050661">
    <property type="term" value="F:NADP binding"/>
    <property type="evidence" value="ECO:0007669"/>
    <property type="project" value="InterPro"/>
</dbReference>
<feature type="transmembrane region" description="Helical" evidence="9">
    <location>
        <begin position="501"/>
        <end position="528"/>
    </location>
</feature>
<feature type="transmembrane region" description="Helical" evidence="9">
    <location>
        <begin position="186"/>
        <end position="209"/>
    </location>
</feature>
<evidence type="ECO:0000313" key="11">
    <source>
        <dbReference type="Proteomes" id="UP000094526"/>
    </source>
</evidence>
<dbReference type="GO" id="GO:0016020">
    <property type="term" value="C:membrane"/>
    <property type="evidence" value="ECO:0007669"/>
    <property type="project" value="UniProtKB-SubCell"/>
</dbReference>
<evidence type="ECO:0000256" key="8">
    <source>
        <dbReference type="SAM" id="MobiDB-lite"/>
    </source>
</evidence>
<feature type="region of interest" description="Disordered" evidence="8">
    <location>
        <begin position="569"/>
        <end position="608"/>
    </location>
</feature>
<dbReference type="InterPro" id="IPR050598">
    <property type="entry name" value="AminoAcid_Transporter"/>
</dbReference>
<dbReference type="PRINTS" id="PR00419">
    <property type="entry name" value="ADXRDTASE"/>
</dbReference>
<dbReference type="GO" id="GO:0015179">
    <property type="term" value="F:L-amino acid transmembrane transporter activity"/>
    <property type="evidence" value="ECO:0007669"/>
    <property type="project" value="TreeGrafter"/>
</dbReference>
<dbReference type="Proteomes" id="UP000094526">
    <property type="component" value="Unassembled WGS sequence"/>
</dbReference>
<keyword evidence="4" id="KW-0274">FAD</keyword>
<keyword evidence="7 9" id="KW-0472">Membrane</keyword>
<dbReference type="InterPro" id="IPR036188">
    <property type="entry name" value="FAD/NAD-bd_sf"/>
</dbReference>
<dbReference type="PANTHER" id="PTHR11785">
    <property type="entry name" value="AMINO ACID TRANSPORTER"/>
    <property type="match status" value="1"/>
</dbReference>
<comment type="subcellular location">
    <subcellularLocation>
        <location evidence="1">Membrane</location>
        <topology evidence="1">Multi-pass membrane protein</topology>
    </subcellularLocation>
</comment>
<feature type="transmembrane region" description="Helical" evidence="9">
    <location>
        <begin position="403"/>
        <end position="420"/>
    </location>
</feature>
<keyword evidence="6" id="KW-0560">Oxidoreductase</keyword>
<dbReference type="Pfam" id="PF00743">
    <property type="entry name" value="FMO-like"/>
    <property type="match status" value="1"/>
</dbReference>
<feature type="transmembrane region" description="Helical" evidence="9">
    <location>
        <begin position="469"/>
        <end position="489"/>
    </location>
</feature>
<gene>
    <name evidence="10" type="ORF">CLCR_07898</name>
</gene>
<dbReference type="InterPro" id="IPR020946">
    <property type="entry name" value="Flavin_mOase-like"/>
</dbReference>
<evidence type="ECO:0008006" key="12">
    <source>
        <dbReference type="Google" id="ProtNLM"/>
    </source>
</evidence>
<dbReference type="VEuPathDB" id="FungiDB:G647_06176"/>
<dbReference type="eggNOG" id="KOG1287">
    <property type="taxonomic scope" value="Eukaryota"/>
</dbReference>
<evidence type="ECO:0000256" key="6">
    <source>
        <dbReference type="ARBA" id="ARBA00023002"/>
    </source>
</evidence>
<evidence type="ECO:0000256" key="7">
    <source>
        <dbReference type="ARBA" id="ARBA00023136"/>
    </source>
</evidence>
<dbReference type="GO" id="GO:0004499">
    <property type="term" value="F:N,N-dimethylaniline monooxygenase activity"/>
    <property type="evidence" value="ECO:0007669"/>
    <property type="project" value="InterPro"/>
</dbReference>
<evidence type="ECO:0000256" key="2">
    <source>
        <dbReference type="ARBA" id="ARBA00022630"/>
    </source>
</evidence>
<dbReference type="InterPro" id="IPR002293">
    <property type="entry name" value="AA/rel_permease1"/>
</dbReference>
<organism evidence="10 11">
    <name type="scientific">Cladophialophora carrionii</name>
    <dbReference type="NCBI Taxonomy" id="86049"/>
    <lineage>
        <taxon>Eukaryota</taxon>
        <taxon>Fungi</taxon>
        <taxon>Dikarya</taxon>
        <taxon>Ascomycota</taxon>
        <taxon>Pezizomycotina</taxon>
        <taxon>Eurotiomycetes</taxon>
        <taxon>Chaetothyriomycetidae</taxon>
        <taxon>Chaetothyriales</taxon>
        <taxon>Herpotrichiellaceae</taxon>
        <taxon>Cladophialophora</taxon>
    </lineage>
</organism>
<comment type="caution">
    <text evidence="10">The sequence shown here is derived from an EMBL/GenBank/DDBJ whole genome shotgun (WGS) entry which is preliminary data.</text>
</comment>
<feature type="transmembrane region" description="Helical" evidence="9">
    <location>
        <begin position="650"/>
        <end position="671"/>
    </location>
</feature>
<proteinExistence type="predicted"/>